<feature type="domain" description="Cytochrome c" evidence="6">
    <location>
        <begin position="35"/>
        <end position="133"/>
    </location>
</feature>
<dbReference type="RefSeq" id="WP_061610785.1">
    <property type="nucleotide sequence ID" value="NZ_JEMA01000783.1"/>
</dbReference>
<dbReference type="Pfam" id="PF13442">
    <property type="entry name" value="Cytochrome_CBB3"/>
    <property type="match status" value="1"/>
</dbReference>
<gene>
    <name evidence="7" type="ORF">BE15_47450</name>
</gene>
<evidence type="ECO:0000256" key="4">
    <source>
        <dbReference type="PROSITE-ProRule" id="PRU00433"/>
    </source>
</evidence>
<name>A0A150QDF4_SORCE</name>
<dbReference type="PROSITE" id="PS51257">
    <property type="entry name" value="PROKAR_LIPOPROTEIN"/>
    <property type="match status" value="1"/>
</dbReference>
<evidence type="ECO:0000313" key="8">
    <source>
        <dbReference type="Proteomes" id="UP000075260"/>
    </source>
</evidence>
<dbReference type="PROSITE" id="PS51007">
    <property type="entry name" value="CYTC"/>
    <property type="match status" value="2"/>
</dbReference>
<feature type="domain" description="Cytochrome c" evidence="6">
    <location>
        <begin position="156"/>
        <end position="251"/>
    </location>
</feature>
<feature type="signal peptide" evidence="5">
    <location>
        <begin position="1"/>
        <end position="22"/>
    </location>
</feature>
<dbReference type="EMBL" id="JEMA01000783">
    <property type="protein sequence ID" value="KYF65991.1"/>
    <property type="molecule type" value="Genomic_DNA"/>
</dbReference>
<dbReference type="GO" id="GO:0046872">
    <property type="term" value="F:metal ion binding"/>
    <property type="evidence" value="ECO:0007669"/>
    <property type="project" value="UniProtKB-KW"/>
</dbReference>
<dbReference type="SUPFAM" id="SSF46626">
    <property type="entry name" value="Cytochrome c"/>
    <property type="match status" value="2"/>
</dbReference>
<evidence type="ECO:0000256" key="1">
    <source>
        <dbReference type="ARBA" id="ARBA00022617"/>
    </source>
</evidence>
<organism evidence="7 8">
    <name type="scientific">Sorangium cellulosum</name>
    <name type="common">Polyangium cellulosum</name>
    <dbReference type="NCBI Taxonomy" id="56"/>
    <lineage>
        <taxon>Bacteria</taxon>
        <taxon>Pseudomonadati</taxon>
        <taxon>Myxococcota</taxon>
        <taxon>Polyangia</taxon>
        <taxon>Polyangiales</taxon>
        <taxon>Polyangiaceae</taxon>
        <taxon>Sorangium</taxon>
    </lineage>
</organism>
<dbReference type="Proteomes" id="UP000075260">
    <property type="component" value="Unassembled WGS sequence"/>
</dbReference>
<dbReference type="AlphaFoldDB" id="A0A150QDF4"/>
<comment type="caution">
    <text evidence="7">The sequence shown here is derived from an EMBL/GenBank/DDBJ whole genome shotgun (WGS) entry which is preliminary data.</text>
</comment>
<evidence type="ECO:0000256" key="5">
    <source>
        <dbReference type="SAM" id="SignalP"/>
    </source>
</evidence>
<sequence>MRAPKGLAAALACAALACGVCGCTGDPETKIVDATAVEHGAALFRDPSVAETSFNRYSCATCHEAIPGEAGDAMLPGAPLAGAVNRPHYWGGQEVDLLAAINHCLYYFMTKDLPWTADDEAAQAMYAYLESLPGDGAAADAVRFTPVFALGQPPPGDPKNGELIHERACASCHGRARSGEGRLVARAPALPDQTLDEHPLGEYTEADRLLVFVEKVRHGGFLGYGGQMPPFSLEVLSDEEFGDLLSFYELP</sequence>
<keyword evidence="5" id="KW-0732">Signal</keyword>
<evidence type="ECO:0000313" key="7">
    <source>
        <dbReference type="EMBL" id="KYF65991.1"/>
    </source>
</evidence>
<evidence type="ECO:0000259" key="6">
    <source>
        <dbReference type="PROSITE" id="PS51007"/>
    </source>
</evidence>
<protein>
    <recommendedName>
        <fullName evidence="6">Cytochrome c domain-containing protein</fullName>
    </recommendedName>
</protein>
<accession>A0A150QDF4</accession>
<keyword evidence="2 4" id="KW-0479">Metal-binding</keyword>
<dbReference type="InterPro" id="IPR036909">
    <property type="entry name" value="Cyt_c-like_dom_sf"/>
</dbReference>
<dbReference type="Gene3D" id="1.10.760.10">
    <property type="entry name" value="Cytochrome c-like domain"/>
    <property type="match status" value="2"/>
</dbReference>
<feature type="chain" id="PRO_5007566835" description="Cytochrome c domain-containing protein" evidence="5">
    <location>
        <begin position="23"/>
        <end position="251"/>
    </location>
</feature>
<reference evidence="7 8" key="1">
    <citation type="submission" date="2014-02" db="EMBL/GenBank/DDBJ databases">
        <title>The small core and large imbalanced accessory genome model reveals a collaborative survival strategy of Sorangium cellulosum strains in nature.</title>
        <authorList>
            <person name="Han K."/>
            <person name="Peng R."/>
            <person name="Blom J."/>
            <person name="Li Y.-Z."/>
        </authorList>
    </citation>
    <scope>NUCLEOTIDE SEQUENCE [LARGE SCALE GENOMIC DNA]</scope>
    <source>
        <strain evidence="7 8">So0008-312</strain>
    </source>
</reference>
<evidence type="ECO:0000256" key="3">
    <source>
        <dbReference type="ARBA" id="ARBA00023004"/>
    </source>
</evidence>
<proteinExistence type="predicted"/>
<dbReference type="InterPro" id="IPR009056">
    <property type="entry name" value="Cyt_c-like_dom"/>
</dbReference>
<evidence type="ECO:0000256" key="2">
    <source>
        <dbReference type="ARBA" id="ARBA00022723"/>
    </source>
</evidence>
<keyword evidence="1 4" id="KW-0349">Heme</keyword>
<dbReference type="GO" id="GO:0020037">
    <property type="term" value="F:heme binding"/>
    <property type="evidence" value="ECO:0007669"/>
    <property type="project" value="InterPro"/>
</dbReference>
<keyword evidence="3 4" id="KW-0408">Iron</keyword>
<dbReference type="OrthoDB" id="9779283at2"/>
<dbReference type="GO" id="GO:0009055">
    <property type="term" value="F:electron transfer activity"/>
    <property type="evidence" value="ECO:0007669"/>
    <property type="project" value="InterPro"/>
</dbReference>